<name>A0A0N4UTS6_ENTVE</name>
<accession>A0A0N4UTS6</accession>
<organism evidence="4">
    <name type="scientific">Enterobius vermicularis</name>
    <name type="common">Human pinworm</name>
    <dbReference type="NCBI Taxonomy" id="51028"/>
    <lineage>
        <taxon>Eukaryota</taxon>
        <taxon>Metazoa</taxon>
        <taxon>Ecdysozoa</taxon>
        <taxon>Nematoda</taxon>
        <taxon>Chromadorea</taxon>
        <taxon>Rhabditida</taxon>
        <taxon>Spirurina</taxon>
        <taxon>Oxyuridomorpha</taxon>
        <taxon>Oxyuroidea</taxon>
        <taxon>Oxyuridae</taxon>
        <taxon>Enterobius</taxon>
    </lineage>
</organism>
<reference evidence="2 3" key="2">
    <citation type="submission" date="2018-10" db="EMBL/GenBank/DDBJ databases">
        <authorList>
            <consortium name="Pathogen Informatics"/>
        </authorList>
    </citation>
    <scope>NUCLEOTIDE SEQUENCE [LARGE SCALE GENOMIC DNA]</scope>
</reference>
<keyword evidence="1" id="KW-0472">Membrane</keyword>
<proteinExistence type="predicted"/>
<evidence type="ECO:0000313" key="4">
    <source>
        <dbReference type="WBParaSite" id="EVEC_0000073901-mRNA-1"/>
    </source>
</evidence>
<dbReference type="Proteomes" id="UP000274131">
    <property type="component" value="Unassembled WGS sequence"/>
</dbReference>
<evidence type="ECO:0000313" key="3">
    <source>
        <dbReference type="Proteomes" id="UP000274131"/>
    </source>
</evidence>
<evidence type="ECO:0000313" key="2">
    <source>
        <dbReference type="EMBL" id="VDD85349.1"/>
    </source>
</evidence>
<keyword evidence="1" id="KW-0812">Transmembrane</keyword>
<protein>
    <submittedName>
        <fullName evidence="4">GP41 domain-containing protein</fullName>
    </submittedName>
</protein>
<evidence type="ECO:0000256" key="1">
    <source>
        <dbReference type="SAM" id="Phobius"/>
    </source>
</evidence>
<gene>
    <name evidence="2" type="ORF">EVEC_LOCUS492</name>
</gene>
<dbReference type="WBParaSite" id="EVEC_0000073901-mRNA-1">
    <property type="protein sequence ID" value="EVEC_0000073901-mRNA-1"/>
    <property type="gene ID" value="EVEC_0000073901"/>
</dbReference>
<sequence>MPSKCLHSSITCLWPQLLFAMCSTILLSVAVLLWIMLQLRRLRRLWLRELLLRMLQEALKHSF</sequence>
<dbReference type="AlphaFoldDB" id="A0A0N4UTS6"/>
<dbReference type="EMBL" id="UXUI01000889">
    <property type="protein sequence ID" value="VDD85349.1"/>
    <property type="molecule type" value="Genomic_DNA"/>
</dbReference>
<feature type="transmembrane region" description="Helical" evidence="1">
    <location>
        <begin position="17"/>
        <end position="37"/>
    </location>
</feature>
<keyword evidence="3" id="KW-1185">Reference proteome</keyword>
<reference evidence="4" key="1">
    <citation type="submission" date="2017-02" db="UniProtKB">
        <authorList>
            <consortium name="WormBaseParasite"/>
        </authorList>
    </citation>
    <scope>IDENTIFICATION</scope>
</reference>
<keyword evidence="1" id="KW-1133">Transmembrane helix</keyword>